<dbReference type="SUPFAM" id="SSF89837">
    <property type="entry name" value="Doublecortin (DC)"/>
    <property type="match status" value="1"/>
</dbReference>
<feature type="domain" description="Doublecortin" evidence="13">
    <location>
        <begin position="77"/>
        <end position="163"/>
    </location>
</feature>
<dbReference type="InterPro" id="IPR008271">
    <property type="entry name" value="Ser/Thr_kinase_AS"/>
</dbReference>
<keyword evidence="7 10" id="KW-0067">ATP-binding</keyword>
<dbReference type="Proteomes" id="UP000694398">
    <property type="component" value="Unassembled WGS sequence"/>
</dbReference>
<reference evidence="14" key="1">
    <citation type="submission" date="2025-08" db="UniProtKB">
        <authorList>
            <consortium name="Ensembl"/>
        </authorList>
    </citation>
    <scope>IDENTIFICATION</scope>
</reference>
<organism evidence="14 15">
    <name type="scientific">Chinchilla lanigera</name>
    <name type="common">Long-tailed chinchilla</name>
    <name type="synonym">Chinchilla villidera</name>
    <dbReference type="NCBI Taxonomy" id="34839"/>
    <lineage>
        <taxon>Eukaryota</taxon>
        <taxon>Metazoa</taxon>
        <taxon>Chordata</taxon>
        <taxon>Craniata</taxon>
        <taxon>Vertebrata</taxon>
        <taxon>Euteleostomi</taxon>
        <taxon>Mammalia</taxon>
        <taxon>Eutheria</taxon>
        <taxon>Euarchontoglires</taxon>
        <taxon>Glires</taxon>
        <taxon>Rodentia</taxon>
        <taxon>Hystricomorpha</taxon>
        <taxon>Chinchillidae</taxon>
        <taxon>Chinchilla</taxon>
    </lineage>
</organism>
<evidence type="ECO:0000256" key="3">
    <source>
        <dbReference type="ARBA" id="ARBA00022527"/>
    </source>
</evidence>
<dbReference type="EC" id="2.7.11.1" evidence="2"/>
<feature type="region of interest" description="Disordered" evidence="11">
    <location>
        <begin position="203"/>
        <end position="277"/>
    </location>
</feature>
<evidence type="ECO:0000256" key="10">
    <source>
        <dbReference type="PROSITE-ProRule" id="PRU10141"/>
    </source>
</evidence>
<dbReference type="GO" id="GO:0035556">
    <property type="term" value="P:intracellular signal transduction"/>
    <property type="evidence" value="ECO:0007669"/>
    <property type="project" value="InterPro"/>
</dbReference>
<dbReference type="InterPro" id="IPR036572">
    <property type="entry name" value="Doublecortin_dom_sf"/>
</dbReference>
<evidence type="ECO:0000313" key="15">
    <source>
        <dbReference type="Proteomes" id="UP000694398"/>
    </source>
</evidence>
<dbReference type="Pfam" id="PF03607">
    <property type="entry name" value="DCX"/>
    <property type="match status" value="1"/>
</dbReference>
<evidence type="ECO:0000256" key="2">
    <source>
        <dbReference type="ARBA" id="ARBA00012513"/>
    </source>
</evidence>
<sequence>MDGKHQTSEGHRGLCDNSLKYLSSKITEQKLQSTWLPAGQGNPEKSLLGPRGSVVPMFSPQNGLHSVHSENSPLKPRVVTVVRLGGQPLRKVTMLLNKRSVQTFEQLLADISEALGFPRWKNDRVRKLFNLKGREIRSISDFLREGDAFIAMGKEPLTLKNIQMAIEELYPNKNRALTLTQHSRAPSPRLRSRFYSKVLKGGHHCGEAGSGSEPAQSKAVIRSQGKSAVEPALENKVRAQKKWVRGKREPEPGSKLPRETTREEGHASGEKHLGLEIEQTSGEIVRCEKCKREQELQQSLQRERPSLGASELDIGKCQRYDVEKLVRTRSCRKSPEANPAHGGEGRKGDNHKSSPRSPTHELNRPSKNTDKREDRVPEDQASHPQGAAKIKKELTEAPAVTEGPRDVKKDIRHVCKNKHGTCLLREHQTELERLSKTRGEEKEAEKEKKSGVSGGRKMTVRDDPLARVEKEPKTRPEESKPERSSGRKLRPVGIITADVEKHYETGRVIGDGNFAVVKECRHRETRQVYAMKIIDKSKLKGKEDIIDSEILIIQSLSHPNIVKLHEVYEMEMEIYLIMEYVQGGDLFDAIIESVKFPEPDAALLIMDLCKALVHMHDKNIVHRDLKPENLLVQLNEDKSTTLKLADFGLAKRVVRPIFTVCGTPTYVAPEILSEKGYGLEVDMWAAGVILYILLCGFPPFRSPERDQDELFNIIQLGHFEFLAPYWDNISDAAKDLVSRLLVVDPKKRYTAHQVLQHPWIETAGKMSKANLQKEVTPSSEGHTRSQHKRAVEQAL</sequence>
<dbReference type="GO" id="GO:0034504">
    <property type="term" value="P:protein localization to nucleus"/>
    <property type="evidence" value="ECO:0007669"/>
    <property type="project" value="Ensembl"/>
</dbReference>
<feature type="region of interest" description="Disordered" evidence="11">
    <location>
        <begin position="770"/>
        <end position="795"/>
    </location>
</feature>
<gene>
    <name evidence="14" type="primary">DCLK3</name>
</gene>
<feature type="compositionally biased region" description="Basic and acidic residues" evidence="11">
    <location>
        <begin position="433"/>
        <end position="450"/>
    </location>
</feature>
<feature type="compositionally biased region" description="Polar residues" evidence="11">
    <location>
        <begin position="770"/>
        <end position="780"/>
    </location>
</feature>
<proteinExistence type="inferred from homology"/>
<evidence type="ECO:0000259" key="12">
    <source>
        <dbReference type="PROSITE" id="PS50011"/>
    </source>
</evidence>
<feature type="region of interest" description="Disordered" evidence="11">
    <location>
        <begin position="330"/>
        <end position="405"/>
    </location>
</feature>
<dbReference type="CDD" id="cd16111">
    <property type="entry name" value="DCX_DCLK3"/>
    <property type="match status" value="1"/>
</dbReference>
<accession>A0A8C2UZ83</accession>
<dbReference type="InterPro" id="IPR011009">
    <property type="entry name" value="Kinase-like_dom_sf"/>
</dbReference>
<feature type="binding site" evidence="10">
    <location>
        <position position="532"/>
    </location>
    <ligand>
        <name>ATP</name>
        <dbReference type="ChEBI" id="CHEBI:30616"/>
    </ligand>
</feature>
<evidence type="ECO:0000256" key="1">
    <source>
        <dbReference type="ARBA" id="ARBA00005354"/>
    </source>
</evidence>
<dbReference type="SMART" id="SM00220">
    <property type="entry name" value="S_TKc"/>
    <property type="match status" value="1"/>
</dbReference>
<dbReference type="GO" id="GO:0005524">
    <property type="term" value="F:ATP binding"/>
    <property type="evidence" value="ECO:0007669"/>
    <property type="project" value="UniProtKB-UniRule"/>
</dbReference>
<dbReference type="InterPro" id="IPR017441">
    <property type="entry name" value="Protein_kinase_ATP_BS"/>
</dbReference>
<dbReference type="GO" id="GO:0004674">
    <property type="term" value="F:protein serine/threonine kinase activity"/>
    <property type="evidence" value="ECO:0007669"/>
    <property type="project" value="UniProtKB-KW"/>
</dbReference>
<dbReference type="PANTHER" id="PTHR24347">
    <property type="entry name" value="SERINE/THREONINE-PROTEIN KINASE"/>
    <property type="match status" value="1"/>
</dbReference>
<evidence type="ECO:0000256" key="8">
    <source>
        <dbReference type="ARBA" id="ARBA00047899"/>
    </source>
</evidence>
<dbReference type="AlphaFoldDB" id="A0A8C2UZ83"/>
<dbReference type="InterPro" id="IPR000719">
    <property type="entry name" value="Prot_kinase_dom"/>
</dbReference>
<keyword evidence="6" id="KW-0418">Kinase</keyword>
<dbReference type="Ensembl" id="ENSCLAT00000007797.1">
    <property type="protein sequence ID" value="ENSCLAP00000007678.1"/>
    <property type="gene ID" value="ENSCLAG00000005385.1"/>
</dbReference>
<dbReference type="FunFam" id="3.30.200.20:FF:000057">
    <property type="entry name" value="Serine/threonine-protein kinase DCLK1 isoform 2"/>
    <property type="match status" value="1"/>
</dbReference>
<dbReference type="Pfam" id="PF00069">
    <property type="entry name" value="Pkinase"/>
    <property type="match status" value="1"/>
</dbReference>
<reference evidence="14" key="2">
    <citation type="submission" date="2025-09" db="UniProtKB">
        <authorList>
            <consortium name="Ensembl"/>
        </authorList>
    </citation>
    <scope>IDENTIFICATION</scope>
</reference>
<evidence type="ECO:0000256" key="4">
    <source>
        <dbReference type="ARBA" id="ARBA00022679"/>
    </source>
</evidence>
<feature type="compositionally biased region" description="Basic and acidic residues" evidence="11">
    <location>
        <begin position="246"/>
        <end position="275"/>
    </location>
</feature>
<dbReference type="Gene3D" id="3.10.20.230">
    <property type="entry name" value="Doublecortin domain"/>
    <property type="match status" value="1"/>
</dbReference>
<comment type="catalytic activity">
    <reaction evidence="9">
        <text>L-seryl-[protein] + ATP = O-phospho-L-seryl-[protein] + ADP + H(+)</text>
        <dbReference type="Rhea" id="RHEA:17989"/>
        <dbReference type="Rhea" id="RHEA-COMP:9863"/>
        <dbReference type="Rhea" id="RHEA-COMP:11604"/>
        <dbReference type="ChEBI" id="CHEBI:15378"/>
        <dbReference type="ChEBI" id="CHEBI:29999"/>
        <dbReference type="ChEBI" id="CHEBI:30616"/>
        <dbReference type="ChEBI" id="CHEBI:83421"/>
        <dbReference type="ChEBI" id="CHEBI:456216"/>
        <dbReference type="EC" id="2.7.11.1"/>
    </reaction>
</comment>
<feature type="compositionally biased region" description="Basic and acidic residues" evidence="11">
    <location>
        <begin position="459"/>
        <end position="485"/>
    </location>
</feature>
<dbReference type="PROSITE" id="PS00107">
    <property type="entry name" value="PROTEIN_KINASE_ATP"/>
    <property type="match status" value="1"/>
</dbReference>
<feature type="domain" description="Protein kinase" evidence="12">
    <location>
        <begin position="503"/>
        <end position="760"/>
    </location>
</feature>
<dbReference type="Gene3D" id="1.10.510.10">
    <property type="entry name" value="Transferase(Phosphotransferase) domain 1"/>
    <property type="match status" value="1"/>
</dbReference>
<evidence type="ECO:0000256" key="11">
    <source>
        <dbReference type="SAM" id="MobiDB-lite"/>
    </source>
</evidence>
<dbReference type="GO" id="GO:0005634">
    <property type="term" value="C:nucleus"/>
    <property type="evidence" value="ECO:0007669"/>
    <property type="project" value="Ensembl"/>
</dbReference>
<dbReference type="GO" id="GO:1900181">
    <property type="term" value="P:negative regulation of protein localization to nucleus"/>
    <property type="evidence" value="ECO:0007669"/>
    <property type="project" value="Ensembl"/>
</dbReference>
<protein>
    <recommendedName>
        <fullName evidence="2">non-specific serine/threonine protein kinase</fullName>
        <ecNumber evidence="2">2.7.11.1</ecNumber>
    </recommendedName>
</protein>
<evidence type="ECO:0000313" key="14">
    <source>
        <dbReference type="Ensembl" id="ENSCLAP00000007678.1"/>
    </source>
</evidence>
<dbReference type="PROSITE" id="PS50011">
    <property type="entry name" value="PROTEIN_KINASE_DOM"/>
    <property type="match status" value="1"/>
</dbReference>
<dbReference type="GeneTree" id="ENSGT00940000159476"/>
<evidence type="ECO:0000259" key="13">
    <source>
        <dbReference type="PROSITE" id="PS50309"/>
    </source>
</evidence>
<keyword evidence="15" id="KW-1185">Reference proteome</keyword>
<evidence type="ECO:0000256" key="9">
    <source>
        <dbReference type="ARBA" id="ARBA00048679"/>
    </source>
</evidence>
<evidence type="ECO:0000256" key="6">
    <source>
        <dbReference type="ARBA" id="ARBA00022777"/>
    </source>
</evidence>
<keyword evidence="5 10" id="KW-0547">Nucleotide-binding</keyword>
<dbReference type="OMA" id="VRAQKKW"/>
<dbReference type="PROSITE" id="PS50309">
    <property type="entry name" value="DC"/>
    <property type="match status" value="1"/>
</dbReference>
<evidence type="ECO:0000256" key="7">
    <source>
        <dbReference type="ARBA" id="ARBA00022840"/>
    </source>
</evidence>
<dbReference type="InterPro" id="IPR003533">
    <property type="entry name" value="Doublecortin_dom"/>
</dbReference>
<keyword evidence="4" id="KW-0808">Transferase</keyword>
<keyword evidence="3" id="KW-0723">Serine/threonine-protein kinase</keyword>
<dbReference type="GO" id="GO:0005737">
    <property type="term" value="C:cytoplasm"/>
    <property type="evidence" value="ECO:0007669"/>
    <property type="project" value="Ensembl"/>
</dbReference>
<dbReference type="SUPFAM" id="SSF56112">
    <property type="entry name" value="Protein kinase-like (PK-like)"/>
    <property type="match status" value="1"/>
</dbReference>
<feature type="region of interest" description="Disordered" evidence="11">
    <location>
        <begin position="433"/>
        <end position="490"/>
    </location>
</feature>
<comment type="catalytic activity">
    <reaction evidence="8">
        <text>L-threonyl-[protein] + ATP = O-phospho-L-threonyl-[protein] + ADP + H(+)</text>
        <dbReference type="Rhea" id="RHEA:46608"/>
        <dbReference type="Rhea" id="RHEA-COMP:11060"/>
        <dbReference type="Rhea" id="RHEA-COMP:11605"/>
        <dbReference type="ChEBI" id="CHEBI:15378"/>
        <dbReference type="ChEBI" id="CHEBI:30013"/>
        <dbReference type="ChEBI" id="CHEBI:30616"/>
        <dbReference type="ChEBI" id="CHEBI:61977"/>
        <dbReference type="ChEBI" id="CHEBI:456216"/>
        <dbReference type="EC" id="2.7.11.1"/>
    </reaction>
</comment>
<evidence type="ECO:0000256" key="5">
    <source>
        <dbReference type="ARBA" id="ARBA00022741"/>
    </source>
</evidence>
<name>A0A8C2UZ83_CHILA</name>
<dbReference type="SMART" id="SM00537">
    <property type="entry name" value="DCX"/>
    <property type="match status" value="1"/>
</dbReference>
<dbReference type="FunFam" id="3.10.20.230:FF:000013">
    <property type="entry name" value="Serine/threonine-protein kinase DCLK3"/>
    <property type="match status" value="1"/>
</dbReference>
<comment type="similarity">
    <text evidence="1">Belongs to the protein kinase superfamily. CAMK Ser/Thr protein kinase family. CaMK subfamily.</text>
</comment>
<feature type="compositionally biased region" description="Basic and acidic residues" evidence="11">
    <location>
        <begin position="343"/>
        <end position="381"/>
    </location>
</feature>
<dbReference type="PROSITE" id="PS00108">
    <property type="entry name" value="PROTEIN_KINASE_ST"/>
    <property type="match status" value="1"/>
</dbReference>
<dbReference type="FunFam" id="1.10.510.10:FF:000066">
    <property type="entry name" value="Serine/threonine-protein kinase DCLK1 isoform 2"/>
    <property type="match status" value="1"/>
</dbReference>